<evidence type="ECO:0000313" key="2">
    <source>
        <dbReference type="Proteomes" id="UP001500842"/>
    </source>
</evidence>
<proteinExistence type="predicted"/>
<accession>A0ABN2B3I7</accession>
<dbReference type="Gene3D" id="3.40.50.2000">
    <property type="entry name" value="Glycogen Phosphorylase B"/>
    <property type="match status" value="1"/>
</dbReference>
<dbReference type="EMBL" id="BAAAOR010000028">
    <property type="protein sequence ID" value="GAA1531576.1"/>
    <property type="molecule type" value="Genomic_DNA"/>
</dbReference>
<protein>
    <recommendedName>
        <fullName evidence="3">Spore coat protein</fullName>
    </recommendedName>
</protein>
<dbReference type="SUPFAM" id="SSF53756">
    <property type="entry name" value="UDP-Glycosyltransferase/glycogen phosphorylase"/>
    <property type="match status" value="1"/>
</dbReference>
<dbReference type="Gene3D" id="3.40.50.11190">
    <property type="match status" value="1"/>
</dbReference>
<comment type="caution">
    <text evidence="1">The sequence shown here is derived from an EMBL/GenBank/DDBJ whole genome shotgun (WGS) entry which is preliminary data.</text>
</comment>
<dbReference type="RefSeq" id="WP_141006437.1">
    <property type="nucleotide sequence ID" value="NZ_BAAAOR010000028.1"/>
</dbReference>
<organism evidence="1 2">
    <name type="scientific">Nocardioides humi</name>
    <dbReference type="NCBI Taxonomy" id="449461"/>
    <lineage>
        <taxon>Bacteria</taxon>
        <taxon>Bacillati</taxon>
        <taxon>Actinomycetota</taxon>
        <taxon>Actinomycetes</taxon>
        <taxon>Propionibacteriales</taxon>
        <taxon>Nocardioidaceae</taxon>
        <taxon>Nocardioides</taxon>
    </lineage>
</organism>
<gene>
    <name evidence="1" type="ORF">GCM10009788_38460</name>
</gene>
<evidence type="ECO:0008006" key="3">
    <source>
        <dbReference type="Google" id="ProtNLM"/>
    </source>
</evidence>
<dbReference type="Proteomes" id="UP001500842">
    <property type="component" value="Unassembled WGS sequence"/>
</dbReference>
<name>A0ABN2B3I7_9ACTN</name>
<evidence type="ECO:0000313" key="1">
    <source>
        <dbReference type="EMBL" id="GAA1531576.1"/>
    </source>
</evidence>
<sequence length="348" mass="35987">MSLIVFYCDLGPTRGTGHVMRCVALAEELAARGSRCAFVADFDAVPWAAGQVRERGFDVRPYDGEPAAVLPVLAALGPDAVVLDSYALPASTSRELRALAVPVLAIVDRDRRGLAADLYLDQNLGVSAADYAPGLPVLAGPEYALVRDEVLAWRSADPRDADDPPDDPPDDRPRVVAYFGGTDAFGAGPVVAEALARTGRPCRATFVAPRAETRDALDRVAWAAGQQVEVIGPPPSLMALVARADVVLSASGTSLVELFCIGSAAGVVCVVDNQVAGYELVTGAGLAAGLGLLDDLRQDPTPAVAALDALLEDAGLRARMREAGRSLVDGAGRARAAAALEALAAAPT</sequence>
<keyword evidence="2" id="KW-1185">Reference proteome</keyword>
<reference evidence="1 2" key="1">
    <citation type="journal article" date="2019" name="Int. J. Syst. Evol. Microbiol.">
        <title>The Global Catalogue of Microorganisms (GCM) 10K type strain sequencing project: providing services to taxonomists for standard genome sequencing and annotation.</title>
        <authorList>
            <consortium name="The Broad Institute Genomics Platform"/>
            <consortium name="The Broad Institute Genome Sequencing Center for Infectious Disease"/>
            <person name="Wu L."/>
            <person name="Ma J."/>
        </authorList>
    </citation>
    <scope>NUCLEOTIDE SEQUENCE [LARGE SCALE GENOMIC DNA]</scope>
    <source>
        <strain evidence="1 2">JCM 14942</strain>
    </source>
</reference>